<dbReference type="GO" id="GO:0006351">
    <property type="term" value="P:DNA-templated transcription"/>
    <property type="evidence" value="ECO:0007669"/>
    <property type="project" value="InterPro"/>
</dbReference>
<dbReference type="Pfam" id="PF01193">
    <property type="entry name" value="RNA_pol_L"/>
    <property type="match status" value="1"/>
</dbReference>
<evidence type="ECO:0000259" key="11">
    <source>
        <dbReference type="SMART" id="SM00662"/>
    </source>
</evidence>
<keyword evidence="6" id="KW-0548">Nucleotidyltransferase</keyword>
<organism evidence="12 13">
    <name type="scientific">Candidatus Wolfebacteria bacterium GW2011_GWC1_43_10</name>
    <dbReference type="NCBI Taxonomy" id="1619011"/>
    <lineage>
        <taxon>Bacteria</taxon>
        <taxon>Candidatus Wolfeibacteriota</taxon>
    </lineage>
</organism>
<dbReference type="NCBIfam" id="TIGR02027">
    <property type="entry name" value="rpoA"/>
    <property type="match status" value="1"/>
</dbReference>
<evidence type="ECO:0000256" key="6">
    <source>
        <dbReference type="ARBA" id="ARBA00022695"/>
    </source>
</evidence>
<dbReference type="SUPFAM" id="SSF55257">
    <property type="entry name" value="RBP11-like subunits of RNA polymerase"/>
    <property type="match status" value="1"/>
</dbReference>
<name>A0A0G1C856_9BACT</name>
<dbReference type="GO" id="GO:0003677">
    <property type="term" value="F:DNA binding"/>
    <property type="evidence" value="ECO:0007669"/>
    <property type="project" value="InterPro"/>
</dbReference>
<dbReference type="Gene3D" id="2.170.120.12">
    <property type="entry name" value="DNA-directed RNA polymerase, insert domain"/>
    <property type="match status" value="1"/>
</dbReference>
<evidence type="ECO:0000256" key="7">
    <source>
        <dbReference type="ARBA" id="ARBA00023163"/>
    </source>
</evidence>
<dbReference type="GO" id="GO:0000428">
    <property type="term" value="C:DNA-directed RNA polymerase complex"/>
    <property type="evidence" value="ECO:0007669"/>
    <property type="project" value="UniProtKB-KW"/>
</dbReference>
<dbReference type="NCBIfam" id="NF003519">
    <property type="entry name" value="PRK05182.2-5"/>
    <property type="match status" value="1"/>
</dbReference>
<sequence>MEYAFLSKNVSIKTVSESASEGVFEISGLYRGYGMTLGNSLRRVLLSSLPGAAATQIKIKGVKHEFSTISDVLEDVVDITINIKKIRFKIFSDEPQVLTLKKKGAGKITAGDFKANAQIEIVNPEVHLATITSKSAELDMEIVVEKGLGYSPVETRKTEKLPIGSIAIDALFTPVVNVNFEVENMRVGDRTDYNRLILTIETDKTITPSQALHKAASIFKDHIEIVLGVNVKDESGAKKKESEVKKATKKSKK</sequence>
<gene>
    <name evidence="12" type="ORF">UV58_C0017G0012</name>
</gene>
<dbReference type="Gene3D" id="3.30.1360.10">
    <property type="entry name" value="RNA polymerase, RBP11-like subunit"/>
    <property type="match status" value="1"/>
</dbReference>
<keyword evidence="7" id="KW-0804">Transcription</keyword>
<dbReference type="InterPro" id="IPR011773">
    <property type="entry name" value="DNA-dir_RpoA"/>
</dbReference>
<dbReference type="AlphaFoldDB" id="A0A0G1C856"/>
<evidence type="ECO:0000256" key="10">
    <source>
        <dbReference type="ARBA" id="ARBA00048552"/>
    </source>
</evidence>
<dbReference type="EMBL" id="LCFA01000017">
    <property type="protein sequence ID" value="KKS81722.1"/>
    <property type="molecule type" value="Genomic_DNA"/>
</dbReference>
<evidence type="ECO:0000313" key="13">
    <source>
        <dbReference type="Proteomes" id="UP000034810"/>
    </source>
</evidence>
<dbReference type="Pfam" id="PF01000">
    <property type="entry name" value="RNA_pol_A_bac"/>
    <property type="match status" value="1"/>
</dbReference>
<evidence type="ECO:0000256" key="3">
    <source>
        <dbReference type="ARBA" id="ARBA00015972"/>
    </source>
</evidence>
<evidence type="ECO:0000256" key="5">
    <source>
        <dbReference type="ARBA" id="ARBA00022679"/>
    </source>
</evidence>
<comment type="similarity">
    <text evidence="1">Belongs to the RNA polymerase alpha chain family.</text>
</comment>
<evidence type="ECO:0000256" key="1">
    <source>
        <dbReference type="ARBA" id="ARBA00007123"/>
    </source>
</evidence>
<dbReference type="InterPro" id="IPR036603">
    <property type="entry name" value="RBP11-like"/>
</dbReference>
<evidence type="ECO:0000256" key="9">
    <source>
        <dbReference type="ARBA" id="ARBA00033070"/>
    </source>
</evidence>
<dbReference type="SMART" id="SM00662">
    <property type="entry name" value="RPOLD"/>
    <property type="match status" value="1"/>
</dbReference>
<proteinExistence type="inferred from homology"/>
<evidence type="ECO:0000256" key="4">
    <source>
        <dbReference type="ARBA" id="ARBA00022478"/>
    </source>
</evidence>
<dbReference type="PATRIC" id="fig|1619011.3.peg.637"/>
<feature type="domain" description="DNA-directed RNA polymerase RpoA/D/Rpb3-type" evidence="11">
    <location>
        <begin position="21"/>
        <end position="229"/>
    </location>
</feature>
<dbReference type="Proteomes" id="UP000034810">
    <property type="component" value="Unassembled WGS sequence"/>
</dbReference>
<dbReference type="InterPro" id="IPR011262">
    <property type="entry name" value="DNA-dir_RNA_pol_insert"/>
</dbReference>
<reference evidence="12 13" key="1">
    <citation type="journal article" date="2015" name="Nature">
        <title>rRNA introns, odd ribosomes, and small enigmatic genomes across a large radiation of phyla.</title>
        <authorList>
            <person name="Brown C.T."/>
            <person name="Hug L.A."/>
            <person name="Thomas B.C."/>
            <person name="Sharon I."/>
            <person name="Castelle C.J."/>
            <person name="Singh A."/>
            <person name="Wilkins M.J."/>
            <person name="Williams K.H."/>
            <person name="Banfield J.F."/>
        </authorList>
    </citation>
    <scope>NUCLEOTIDE SEQUENCE [LARGE SCALE GENOMIC DNA]</scope>
</reference>
<dbReference type="InterPro" id="IPR036643">
    <property type="entry name" value="RNApol_insert_sf"/>
</dbReference>
<keyword evidence="4 12" id="KW-0240">DNA-directed RNA polymerase</keyword>
<dbReference type="SUPFAM" id="SSF56553">
    <property type="entry name" value="Insert subdomain of RNA polymerase alpha subunit"/>
    <property type="match status" value="1"/>
</dbReference>
<accession>A0A0G1C856</accession>
<evidence type="ECO:0000256" key="2">
    <source>
        <dbReference type="ARBA" id="ARBA00012418"/>
    </source>
</evidence>
<dbReference type="InterPro" id="IPR011263">
    <property type="entry name" value="DNA-dir_RNA_pol_RpoA/D/Rpb3"/>
</dbReference>
<comment type="caution">
    <text evidence="12">The sequence shown here is derived from an EMBL/GenBank/DDBJ whole genome shotgun (WGS) entry which is preliminary data.</text>
</comment>
<dbReference type="GO" id="GO:0005737">
    <property type="term" value="C:cytoplasm"/>
    <property type="evidence" value="ECO:0007669"/>
    <property type="project" value="UniProtKB-ARBA"/>
</dbReference>
<dbReference type="CDD" id="cd06928">
    <property type="entry name" value="RNAP_alpha_NTD"/>
    <property type="match status" value="1"/>
</dbReference>
<dbReference type="GO" id="GO:0046983">
    <property type="term" value="F:protein dimerization activity"/>
    <property type="evidence" value="ECO:0007669"/>
    <property type="project" value="InterPro"/>
</dbReference>
<protein>
    <recommendedName>
        <fullName evidence="3">DNA-directed RNA polymerase subunit alpha</fullName>
        <ecNumber evidence="2">2.7.7.6</ecNumber>
    </recommendedName>
    <alternativeName>
        <fullName evidence="9">RNA polymerase subunit alpha</fullName>
    </alternativeName>
    <alternativeName>
        <fullName evidence="8">Transcriptase subunit alpha</fullName>
    </alternativeName>
</protein>
<dbReference type="GO" id="GO:0003899">
    <property type="term" value="F:DNA-directed RNA polymerase activity"/>
    <property type="evidence" value="ECO:0007669"/>
    <property type="project" value="UniProtKB-EC"/>
</dbReference>
<keyword evidence="5" id="KW-0808">Transferase</keyword>
<dbReference type="FunFam" id="2.170.120.12:FF:000001">
    <property type="entry name" value="DNA-directed RNA polymerase subunit alpha"/>
    <property type="match status" value="1"/>
</dbReference>
<evidence type="ECO:0000313" key="12">
    <source>
        <dbReference type="EMBL" id="KKS81722.1"/>
    </source>
</evidence>
<evidence type="ECO:0000256" key="8">
    <source>
        <dbReference type="ARBA" id="ARBA00032524"/>
    </source>
</evidence>
<comment type="catalytic activity">
    <reaction evidence="10">
        <text>RNA(n) + a ribonucleoside 5'-triphosphate = RNA(n+1) + diphosphate</text>
        <dbReference type="Rhea" id="RHEA:21248"/>
        <dbReference type="Rhea" id="RHEA-COMP:14527"/>
        <dbReference type="Rhea" id="RHEA-COMP:17342"/>
        <dbReference type="ChEBI" id="CHEBI:33019"/>
        <dbReference type="ChEBI" id="CHEBI:61557"/>
        <dbReference type="ChEBI" id="CHEBI:140395"/>
        <dbReference type="EC" id="2.7.7.6"/>
    </reaction>
</comment>
<dbReference type="EC" id="2.7.7.6" evidence="2"/>